<sequence>MTTGIQVNPDILRAGAQNVVNSVVAHLQAQRQSYQEAYDLVSSRVFYWTGGHGGSGRMPDAGDKFLNWLAGMISAKITELDSFISGLQTHSANMIELADRTHGADLRATETLNKIARGLDGLGV</sequence>
<evidence type="ECO:0008006" key="3">
    <source>
        <dbReference type="Google" id="ProtNLM"/>
    </source>
</evidence>
<keyword evidence="2" id="KW-1185">Reference proteome</keyword>
<reference evidence="1 2" key="1">
    <citation type="submission" date="2019-02" db="EMBL/GenBank/DDBJ databases">
        <title>Draft genome sequence of Amycolatopsis sp. 8-3EHSu isolated from roots of Suaeda maritima.</title>
        <authorList>
            <person name="Duangmal K."/>
            <person name="Chantavorakit T."/>
        </authorList>
    </citation>
    <scope>NUCLEOTIDE SEQUENCE [LARGE SCALE GENOMIC DNA]</scope>
    <source>
        <strain evidence="1 2">8-3EHSu</strain>
    </source>
</reference>
<proteinExistence type="predicted"/>
<evidence type="ECO:0000313" key="1">
    <source>
        <dbReference type="EMBL" id="RZQ63702.1"/>
    </source>
</evidence>
<gene>
    <name evidence="1" type="ORF">EWH70_11020</name>
</gene>
<dbReference type="EMBL" id="SFCC01000005">
    <property type="protein sequence ID" value="RZQ63702.1"/>
    <property type="molecule type" value="Genomic_DNA"/>
</dbReference>
<dbReference type="AlphaFoldDB" id="A0A4Q7J9X0"/>
<dbReference type="Proteomes" id="UP000292003">
    <property type="component" value="Unassembled WGS sequence"/>
</dbReference>
<dbReference type="RefSeq" id="WP_130475228.1">
    <property type="nucleotide sequence ID" value="NZ_SFCC01000005.1"/>
</dbReference>
<evidence type="ECO:0000313" key="2">
    <source>
        <dbReference type="Proteomes" id="UP000292003"/>
    </source>
</evidence>
<dbReference type="OrthoDB" id="3703989at2"/>
<name>A0A4Q7J9X0_9PSEU</name>
<organism evidence="1 2">
    <name type="scientific">Amycolatopsis suaedae</name>
    <dbReference type="NCBI Taxonomy" id="2510978"/>
    <lineage>
        <taxon>Bacteria</taxon>
        <taxon>Bacillati</taxon>
        <taxon>Actinomycetota</taxon>
        <taxon>Actinomycetes</taxon>
        <taxon>Pseudonocardiales</taxon>
        <taxon>Pseudonocardiaceae</taxon>
        <taxon>Amycolatopsis</taxon>
    </lineage>
</organism>
<protein>
    <recommendedName>
        <fullName evidence="3">WXG100 family type VII secretion target</fullName>
    </recommendedName>
</protein>
<comment type="caution">
    <text evidence="1">The sequence shown here is derived from an EMBL/GenBank/DDBJ whole genome shotgun (WGS) entry which is preliminary data.</text>
</comment>
<accession>A0A4Q7J9X0</accession>